<dbReference type="AlphaFoldDB" id="A0A0E9V567"/>
<sequence length="25" mass="2755">MAPGPCAWLVGLSVAFFLFQKIFLV</sequence>
<evidence type="ECO:0000256" key="1">
    <source>
        <dbReference type="SAM" id="Phobius"/>
    </source>
</evidence>
<feature type="transmembrane region" description="Helical" evidence="1">
    <location>
        <begin position="6"/>
        <end position="24"/>
    </location>
</feature>
<reference evidence="2" key="2">
    <citation type="journal article" date="2015" name="Fish Shellfish Immunol.">
        <title>Early steps in the European eel (Anguilla anguilla)-Vibrio vulnificus interaction in the gills: Role of the RtxA13 toxin.</title>
        <authorList>
            <person name="Callol A."/>
            <person name="Pajuelo D."/>
            <person name="Ebbesson L."/>
            <person name="Teles M."/>
            <person name="MacKenzie S."/>
            <person name="Amaro C."/>
        </authorList>
    </citation>
    <scope>NUCLEOTIDE SEQUENCE</scope>
</reference>
<keyword evidence="1" id="KW-0472">Membrane</keyword>
<organism evidence="2">
    <name type="scientific">Anguilla anguilla</name>
    <name type="common">European freshwater eel</name>
    <name type="synonym">Muraena anguilla</name>
    <dbReference type="NCBI Taxonomy" id="7936"/>
    <lineage>
        <taxon>Eukaryota</taxon>
        <taxon>Metazoa</taxon>
        <taxon>Chordata</taxon>
        <taxon>Craniata</taxon>
        <taxon>Vertebrata</taxon>
        <taxon>Euteleostomi</taxon>
        <taxon>Actinopterygii</taxon>
        <taxon>Neopterygii</taxon>
        <taxon>Teleostei</taxon>
        <taxon>Anguilliformes</taxon>
        <taxon>Anguillidae</taxon>
        <taxon>Anguilla</taxon>
    </lineage>
</organism>
<name>A0A0E9V567_ANGAN</name>
<keyword evidence="1" id="KW-0812">Transmembrane</keyword>
<dbReference type="EMBL" id="GBXM01036199">
    <property type="protein sequence ID" value="JAH72378.1"/>
    <property type="molecule type" value="Transcribed_RNA"/>
</dbReference>
<proteinExistence type="predicted"/>
<keyword evidence="1" id="KW-1133">Transmembrane helix</keyword>
<reference evidence="2" key="1">
    <citation type="submission" date="2014-11" db="EMBL/GenBank/DDBJ databases">
        <authorList>
            <person name="Amaro Gonzalez C."/>
        </authorList>
    </citation>
    <scope>NUCLEOTIDE SEQUENCE</scope>
</reference>
<accession>A0A0E9V567</accession>
<protein>
    <submittedName>
        <fullName evidence="2">Uncharacterized protein</fullName>
    </submittedName>
</protein>
<evidence type="ECO:0000313" key="2">
    <source>
        <dbReference type="EMBL" id="JAH72378.1"/>
    </source>
</evidence>